<name>A0ABQ9UHJ2_SAGOE</name>
<proteinExistence type="predicted"/>
<gene>
    <name evidence="1" type="ORF">P7K49_025578</name>
</gene>
<keyword evidence="2" id="KW-1185">Reference proteome</keyword>
<protein>
    <submittedName>
        <fullName evidence="1">Uncharacterized protein</fullName>
    </submittedName>
</protein>
<comment type="caution">
    <text evidence="1">The sequence shown here is derived from an EMBL/GenBank/DDBJ whole genome shotgun (WGS) entry which is preliminary data.</text>
</comment>
<evidence type="ECO:0000313" key="1">
    <source>
        <dbReference type="EMBL" id="KAK2096544.1"/>
    </source>
</evidence>
<dbReference type="EMBL" id="JASSZA010000012">
    <property type="protein sequence ID" value="KAK2096544.1"/>
    <property type="molecule type" value="Genomic_DNA"/>
</dbReference>
<accession>A0ABQ9UHJ2</accession>
<reference evidence="1 2" key="1">
    <citation type="submission" date="2023-05" db="EMBL/GenBank/DDBJ databases">
        <title>B98-5 Cell Line De Novo Hybrid Assembly: An Optical Mapping Approach.</title>
        <authorList>
            <person name="Kananen K."/>
            <person name="Auerbach J.A."/>
            <person name="Kautto E."/>
            <person name="Blachly J.S."/>
        </authorList>
    </citation>
    <scope>NUCLEOTIDE SEQUENCE [LARGE SCALE GENOMIC DNA]</scope>
    <source>
        <strain evidence="1">B95-8</strain>
        <tissue evidence="1">Cell line</tissue>
    </source>
</reference>
<evidence type="ECO:0000313" key="2">
    <source>
        <dbReference type="Proteomes" id="UP001266305"/>
    </source>
</evidence>
<organism evidence="1 2">
    <name type="scientific">Saguinus oedipus</name>
    <name type="common">Cotton-top tamarin</name>
    <name type="synonym">Oedipomidas oedipus</name>
    <dbReference type="NCBI Taxonomy" id="9490"/>
    <lineage>
        <taxon>Eukaryota</taxon>
        <taxon>Metazoa</taxon>
        <taxon>Chordata</taxon>
        <taxon>Craniata</taxon>
        <taxon>Vertebrata</taxon>
        <taxon>Euteleostomi</taxon>
        <taxon>Mammalia</taxon>
        <taxon>Eutheria</taxon>
        <taxon>Euarchontoglires</taxon>
        <taxon>Primates</taxon>
        <taxon>Haplorrhini</taxon>
        <taxon>Platyrrhini</taxon>
        <taxon>Cebidae</taxon>
        <taxon>Callitrichinae</taxon>
        <taxon>Saguinus</taxon>
    </lineage>
</organism>
<sequence length="89" mass="9752">MDLPPEPIWHEVTTLANKPWNNFVKAGTLITKSFLYSNKAQKFSAVFGISPANSSKKSRPKSSLSTAMLNRVGLTTADDGHLQEASMMI</sequence>
<dbReference type="Proteomes" id="UP001266305">
    <property type="component" value="Unassembled WGS sequence"/>
</dbReference>